<proteinExistence type="predicted"/>
<accession>A0AAV7X1Y8</accession>
<name>A0AAV7X1Y8_PLEWA</name>
<organism evidence="1 2">
    <name type="scientific">Pleurodeles waltl</name>
    <name type="common">Iberian ribbed newt</name>
    <dbReference type="NCBI Taxonomy" id="8319"/>
    <lineage>
        <taxon>Eukaryota</taxon>
        <taxon>Metazoa</taxon>
        <taxon>Chordata</taxon>
        <taxon>Craniata</taxon>
        <taxon>Vertebrata</taxon>
        <taxon>Euteleostomi</taxon>
        <taxon>Amphibia</taxon>
        <taxon>Batrachia</taxon>
        <taxon>Caudata</taxon>
        <taxon>Salamandroidea</taxon>
        <taxon>Salamandridae</taxon>
        <taxon>Pleurodelinae</taxon>
        <taxon>Pleurodeles</taxon>
    </lineage>
</organism>
<evidence type="ECO:0000313" key="1">
    <source>
        <dbReference type="EMBL" id="KAJ1218972.1"/>
    </source>
</evidence>
<dbReference type="EMBL" id="JANPWB010000001">
    <property type="protein sequence ID" value="KAJ1218972.1"/>
    <property type="molecule type" value="Genomic_DNA"/>
</dbReference>
<keyword evidence="2" id="KW-1185">Reference proteome</keyword>
<evidence type="ECO:0000313" key="2">
    <source>
        <dbReference type="Proteomes" id="UP001066276"/>
    </source>
</evidence>
<dbReference type="AlphaFoldDB" id="A0AAV7X1Y8"/>
<gene>
    <name evidence="1" type="ORF">NDU88_006543</name>
</gene>
<reference evidence="1" key="1">
    <citation type="journal article" date="2022" name="bioRxiv">
        <title>Sequencing and chromosome-scale assembly of the giantPleurodeles waltlgenome.</title>
        <authorList>
            <person name="Brown T."/>
            <person name="Elewa A."/>
            <person name="Iarovenko S."/>
            <person name="Subramanian E."/>
            <person name="Araus A.J."/>
            <person name="Petzold A."/>
            <person name="Susuki M."/>
            <person name="Suzuki K.-i.T."/>
            <person name="Hayashi T."/>
            <person name="Toyoda A."/>
            <person name="Oliveira C."/>
            <person name="Osipova E."/>
            <person name="Leigh N.D."/>
            <person name="Simon A."/>
            <person name="Yun M.H."/>
        </authorList>
    </citation>
    <scope>NUCLEOTIDE SEQUENCE</scope>
    <source>
        <strain evidence="1">20211129_DDA</strain>
        <tissue evidence="1">Liver</tissue>
    </source>
</reference>
<comment type="caution">
    <text evidence="1">The sequence shown here is derived from an EMBL/GenBank/DDBJ whole genome shotgun (WGS) entry which is preliminary data.</text>
</comment>
<dbReference type="Proteomes" id="UP001066276">
    <property type="component" value="Chromosome 1_1"/>
</dbReference>
<sequence>MKPHVTQAVGRAAPGPCALMRLVGAAVLLPASDHMPAAQDGHSWAAASRKAGCHDCASPGRLLYTDEMMHHPGACELPMEAVLAQRPSEGAGHSAEERWLPDAPPRREVPPACTVWLGWRSASSPMQRGTVGNCHTSGPGTLACEKTLQHGVSGY</sequence>
<protein>
    <submittedName>
        <fullName evidence="1">Uncharacterized protein</fullName>
    </submittedName>
</protein>